<dbReference type="GO" id="GO:0005737">
    <property type="term" value="C:cytoplasm"/>
    <property type="evidence" value="ECO:0007669"/>
    <property type="project" value="UniProtKB-SubCell"/>
</dbReference>
<evidence type="ECO:0000256" key="3">
    <source>
        <dbReference type="ARBA" id="ARBA00022490"/>
    </source>
</evidence>
<dbReference type="InterPro" id="IPR002178">
    <property type="entry name" value="PTS_EIIA_type-2_dom"/>
</dbReference>
<comment type="function">
    <text evidence="8">The phosphoenolpyruvate-dependent sugar phosphotransferase system (sugar PTS), a major carbohydrate active transport system, catalyzes the phosphorylation of incoming sugar substrates concomitantly with their translocation across the cell membrane. The enzyme II UlaABC PTS system is involved in ascorbate transport.</text>
</comment>
<name>A0A0R1RCC7_9LACO</name>
<evidence type="ECO:0000256" key="4">
    <source>
        <dbReference type="ARBA" id="ARBA00022553"/>
    </source>
</evidence>
<dbReference type="PANTHER" id="PTHR36203">
    <property type="entry name" value="ASCORBATE-SPECIFIC PTS SYSTEM EIIA COMPONENT"/>
    <property type="match status" value="1"/>
</dbReference>
<keyword evidence="7" id="KW-0418">Kinase</keyword>
<dbReference type="Gene3D" id="3.40.930.10">
    <property type="entry name" value="Mannitol-specific EII, Chain A"/>
    <property type="match status" value="1"/>
</dbReference>
<dbReference type="SUPFAM" id="SSF55804">
    <property type="entry name" value="Phoshotransferase/anion transport protein"/>
    <property type="match status" value="1"/>
</dbReference>
<keyword evidence="6" id="KW-0598">Phosphotransferase system</keyword>
<evidence type="ECO:0000256" key="5">
    <source>
        <dbReference type="ARBA" id="ARBA00022679"/>
    </source>
</evidence>
<evidence type="ECO:0000256" key="7">
    <source>
        <dbReference type="ARBA" id="ARBA00022777"/>
    </source>
</evidence>
<dbReference type="PATRIC" id="fig|1114972.6.peg.2654"/>
<evidence type="ECO:0000313" key="12">
    <source>
        <dbReference type="EMBL" id="KRL54519.1"/>
    </source>
</evidence>
<keyword evidence="3" id="KW-0963">Cytoplasm</keyword>
<protein>
    <recommendedName>
        <fullName evidence="9">Ascorbate-specific PTS system EIIA component</fullName>
    </recommendedName>
    <alternativeName>
        <fullName evidence="10">Ascorbate-specific phosphotransferase enzyme IIA component</fullName>
    </alternativeName>
</protein>
<reference evidence="12 13" key="1">
    <citation type="journal article" date="2015" name="Genome Announc.">
        <title>Expanding the biotechnology potential of lactobacilli through comparative genomics of 213 strains and associated genera.</title>
        <authorList>
            <person name="Sun Z."/>
            <person name="Harris H.M."/>
            <person name="McCann A."/>
            <person name="Guo C."/>
            <person name="Argimon S."/>
            <person name="Zhang W."/>
            <person name="Yang X."/>
            <person name="Jeffery I.B."/>
            <person name="Cooney J.C."/>
            <person name="Kagawa T.F."/>
            <person name="Liu W."/>
            <person name="Song Y."/>
            <person name="Salvetti E."/>
            <person name="Wrobel A."/>
            <person name="Rasinkangas P."/>
            <person name="Parkhill J."/>
            <person name="Rea M.C."/>
            <person name="O'Sullivan O."/>
            <person name="Ritari J."/>
            <person name="Douillard F.P."/>
            <person name="Paul Ross R."/>
            <person name="Yang R."/>
            <person name="Briner A.E."/>
            <person name="Felis G.E."/>
            <person name="de Vos W.M."/>
            <person name="Barrangou R."/>
            <person name="Klaenhammer T.R."/>
            <person name="Caufield P.W."/>
            <person name="Cui Y."/>
            <person name="Zhang H."/>
            <person name="O'Toole P.W."/>
        </authorList>
    </citation>
    <scope>NUCLEOTIDE SEQUENCE [LARGE SCALE GENOMIC DNA]</scope>
    <source>
        <strain evidence="12 13">DSM 15814</strain>
    </source>
</reference>
<evidence type="ECO:0000256" key="8">
    <source>
        <dbReference type="ARBA" id="ARBA00037387"/>
    </source>
</evidence>
<dbReference type="InterPro" id="IPR051351">
    <property type="entry name" value="Ascorbate-PTS_EIIA_comp"/>
</dbReference>
<dbReference type="eggNOG" id="COG1762">
    <property type="taxonomic scope" value="Bacteria"/>
</dbReference>
<comment type="subcellular location">
    <subcellularLocation>
        <location evidence="1">Cytoplasm</location>
    </subcellularLocation>
</comment>
<dbReference type="PROSITE" id="PS51094">
    <property type="entry name" value="PTS_EIIA_TYPE_2"/>
    <property type="match status" value="1"/>
</dbReference>
<evidence type="ECO:0000256" key="9">
    <source>
        <dbReference type="ARBA" id="ARBA00041175"/>
    </source>
</evidence>
<gene>
    <name evidence="12" type="ORF">FD35_GL002588</name>
</gene>
<dbReference type="CDD" id="cd00211">
    <property type="entry name" value="PTS_IIA_fru"/>
    <property type="match status" value="1"/>
</dbReference>
<dbReference type="Pfam" id="PF00359">
    <property type="entry name" value="PTS_EIIA_2"/>
    <property type="match status" value="1"/>
</dbReference>
<dbReference type="AlphaFoldDB" id="A0A0R1RCC7"/>
<dbReference type="GO" id="GO:0016301">
    <property type="term" value="F:kinase activity"/>
    <property type="evidence" value="ECO:0007669"/>
    <property type="project" value="UniProtKB-KW"/>
</dbReference>
<feature type="domain" description="PTS EIIA type-2" evidence="11">
    <location>
        <begin position="10"/>
        <end position="153"/>
    </location>
</feature>
<comment type="caution">
    <text evidence="12">The sequence shown here is derived from an EMBL/GenBank/DDBJ whole genome shotgun (WGS) entry which is preliminary data.</text>
</comment>
<dbReference type="PANTHER" id="PTHR36203:SF1">
    <property type="entry name" value="ASCORBATE-SPECIFIC PTS SYSTEM EIIA COMPONENT"/>
    <property type="match status" value="1"/>
</dbReference>
<keyword evidence="4" id="KW-0597">Phosphoprotein</keyword>
<evidence type="ECO:0000313" key="13">
    <source>
        <dbReference type="Proteomes" id="UP000051999"/>
    </source>
</evidence>
<dbReference type="EMBL" id="AZFF01000008">
    <property type="protein sequence ID" value="KRL54519.1"/>
    <property type="molecule type" value="Genomic_DNA"/>
</dbReference>
<keyword evidence="12" id="KW-0670">Pyruvate</keyword>
<proteinExistence type="predicted"/>
<evidence type="ECO:0000259" key="11">
    <source>
        <dbReference type="PROSITE" id="PS51094"/>
    </source>
</evidence>
<keyword evidence="2" id="KW-0813">Transport</keyword>
<dbReference type="Proteomes" id="UP000051999">
    <property type="component" value="Unassembled WGS sequence"/>
</dbReference>
<keyword evidence="13" id="KW-1185">Reference proteome</keyword>
<evidence type="ECO:0000256" key="6">
    <source>
        <dbReference type="ARBA" id="ARBA00022683"/>
    </source>
</evidence>
<evidence type="ECO:0000256" key="2">
    <source>
        <dbReference type="ARBA" id="ARBA00022448"/>
    </source>
</evidence>
<organism evidence="12 13">
    <name type="scientific">Furfurilactobacillus rossiae DSM 15814</name>
    <dbReference type="NCBI Taxonomy" id="1114972"/>
    <lineage>
        <taxon>Bacteria</taxon>
        <taxon>Bacillati</taxon>
        <taxon>Bacillota</taxon>
        <taxon>Bacilli</taxon>
        <taxon>Lactobacillales</taxon>
        <taxon>Lactobacillaceae</taxon>
        <taxon>Furfurilactobacillus</taxon>
    </lineage>
</organism>
<evidence type="ECO:0000256" key="1">
    <source>
        <dbReference type="ARBA" id="ARBA00004496"/>
    </source>
</evidence>
<dbReference type="GO" id="GO:0009401">
    <property type="term" value="P:phosphoenolpyruvate-dependent sugar phosphotransferase system"/>
    <property type="evidence" value="ECO:0007669"/>
    <property type="project" value="UniProtKB-KW"/>
</dbReference>
<evidence type="ECO:0000256" key="10">
    <source>
        <dbReference type="ARBA" id="ARBA00042072"/>
    </source>
</evidence>
<dbReference type="InterPro" id="IPR016152">
    <property type="entry name" value="PTrfase/Anion_transptr"/>
</dbReference>
<sequence length="158" mass="17180">MEVKIMDTDPKLSVDEVQLKAHASNWEEAIQVAAKPLVDGKKITNDYVTAMIDSVKKLGPYIVIAPGLALGHARPSEAVHQTGFAIATLAEPVKFGNKDNDPVDLVVILASTSDTAHLSLLQKIVMFLNDSQNLETLRRAKTREDAKHIAEQINGGDQ</sequence>
<keyword evidence="5 12" id="KW-0808">Transferase</keyword>
<dbReference type="STRING" id="1114972.FD35_GL002588"/>
<accession>A0A0R1RCC7</accession>